<dbReference type="EC" id="5.1.3.3" evidence="4 8"/>
<evidence type="ECO:0000256" key="2">
    <source>
        <dbReference type="ARBA" id="ARBA00005028"/>
    </source>
</evidence>
<dbReference type="PANTHER" id="PTHR10091">
    <property type="entry name" value="ALDOSE-1-EPIMERASE"/>
    <property type="match status" value="1"/>
</dbReference>
<keyword evidence="6 8" id="KW-0413">Isomerase</keyword>
<accession>A0A7C9LLT6</accession>
<dbReference type="GO" id="GO:0033499">
    <property type="term" value="P:galactose catabolic process via UDP-galactose, Leloir pathway"/>
    <property type="evidence" value="ECO:0007669"/>
    <property type="project" value="TreeGrafter"/>
</dbReference>
<dbReference type="Proteomes" id="UP000483286">
    <property type="component" value="Unassembled WGS sequence"/>
</dbReference>
<keyword evidence="7 8" id="KW-0119">Carbohydrate metabolism</keyword>
<feature type="active site" description="Proton acceptor" evidence="9">
    <location>
        <position position="323"/>
    </location>
</feature>
<evidence type="ECO:0000256" key="4">
    <source>
        <dbReference type="ARBA" id="ARBA00013185"/>
    </source>
</evidence>
<reference evidence="12 13" key="1">
    <citation type="submission" date="2019-12" db="EMBL/GenBank/DDBJ databases">
        <title>Deinococcus sp. HMF7620 Genome sequencing and assembly.</title>
        <authorList>
            <person name="Kang H."/>
            <person name="Kim H."/>
            <person name="Joh K."/>
        </authorList>
    </citation>
    <scope>NUCLEOTIDE SEQUENCE [LARGE SCALE GENOMIC DNA]</scope>
    <source>
        <strain evidence="12 13">HMF7620</strain>
    </source>
</reference>
<comment type="pathway">
    <text evidence="2 8">Carbohydrate metabolism; hexose metabolism.</text>
</comment>
<dbReference type="InterPro" id="IPR014718">
    <property type="entry name" value="GH-type_carb-bd"/>
</dbReference>
<dbReference type="GO" id="GO:0030246">
    <property type="term" value="F:carbohydrate binding"/>
    <property type="evidence" value="ECO:0007669"/>
    <property type="project" value="InterPro"/>
</dbReference>
<dbReference type="GO" id="GO:0004034">
    <property type="term" value="F:aldose 1-epimerase activity"/>
    <property type="evidence" value="ECO:0007669"/>
    <property type="project" value="UniProtKB-EC"/>
</dbReference>
<dbReference type="SUPFAM" id="SSF74650">
    <property type="entry name" value="Galactose mutarotase-like"/>
    <property type="match status" value="1"/>
</dbReference>
<evidence type="ECO:0000256" key="8">
    <source>
        <dbReference type="PIRNR" id="PIRNR005096"/>
    </source>
</evidence>
<dbReference type="InterPro" id="IPR011013">
    <property type="entry name" value="Gal_mutarotase_sf_dom"/>
</dbReference>
<evidence type="ECO:0000256" key="6">
    <source>
        <dbReference type="ARBA" id="ARBA00023235"/>
    </source>
</evidence>
<comment type="catalytic activity">
    <reaction evidence="1 8">
        <text>alpha-D-glucose = beta-D-glucose</text>
        <dbReference type="Rhea" id="RHEA:10264"/>
        <dbReference type="ChEBI" id="CHEBI:15903"/>
        <dbReference type="ChEBI" id="CHEBI:17925"/>
        <dbReference type="EC" id="5.1.3.3"/>
    </reaction>
</comment>
<organism evidence="12 13">
    <name type="scientific">Deinococcus arboris</name>
    <dbReference type="NCBI Taxonomy" id="2682977"/>
    <lineage>
        <taxon>Bacteria</taxon>
        <taxon>Thermotogati</taxon>
        <taxon>Deinococcota</taxon>
        <taxon>Deinococci</taxon>
        <taxon>Deinococcales</taxon>
        <taxon>Deinococcaceae</taxon>
        <taxon>Deinococcus</taxon>
    </lineage>
</organism>
<dbReference type="InterPro" id="IPR008183">
    <property type="entry name" value="Aldose_1/G6P_1-epimerase"/>
</dbReference>
<keyword evidence="13" id="KW-1185">Reference proteome</keyword>
<dbReference type="AlphaFoldDB" id="A0A7C9LLT6"/>
<dbReference type="GO" id="GO:0005737">
    <property type="term" value="C:cytoplasm"/>
    <property type="evidence" value="ECO:0007669"/>
    <property type="project" value="TreeGrafter"/>
</dbReference>
<protein>
    <recommendedName>
        <fullName evidence="5 8">Aldose 1-epimerase</fullName>
        <ecNumber evidence="4 8">5.1.3.3</ecNumber>
    </recommendedName>
</protein>
<dbReference type="PIRSF" id="PIRSF005096">
    <property type="entry name" value="GALM"/>
    <property type="match status" value="1"/>
</dbReference>
<evidence type="ECO:0000313" key="12">
    <source>
        <dbReference type="EMBL" id="MVN87738.1"/>
    </source>
</evidence>
<sequence length="358" mass="38236">MSAAGTLDTRRWGVAPGGQEVCLYTLRLPGGAQVTLTNFGATLVGVQVPDREGVLGDVVLGHDRPEGYFSHDTSPYLGATVGRYANRIAGGRFVLDGRVVELPLNDGPHTLHGGPHGFDLRLWQARPVLTPEGPQVTFSRLSPHGEEGFPGTLRVWVTYSLTADPHPTLSLTYRAETDAATVVNLTNHTYWNLSAAPQSLVLDHDLTLHADHYTPALAGGIPTGEVRAVGDTPLDFRAGQRLGEAMARHAAELPGGYDHNVVVRGPAGTLRPAAVLRHPASGRELTVATTAPGLQVYTGNFLDGAVTGKGGQVHARHGAVCLETQHFPNSPNQPHFPSTRLAPGEVYESQTTFTFRTR</sequence>
<gene>
    <name evidence="12" type="ORF">GO986_13310</name>
</gene>
<evidence type="ECO:0000256" key="11">
    <source>
        <dbReference type="PIRSR" id="PIRSR005096-3"/>
    </source>
</evidence>
<dbReference type="PROSITE" id="PS00545">
    <property type="entry name" value="ALDOSE_1_EPIMERASE"/>
    <property type="match status" value="1"/>
</dbReference>
<proteinExistence type="inferred from homology"/>
<evidence type="ECO:0000256" key="10">
    <source>
        <dbReference type="PIRSR" id="PIRSR005096-2"/>
    </source>
</evidence>
<evidence type="ECO:0000256" key="7">
    <source>
        <dbReference type="ARBA" id="ARBA00023277"/>
    </source>
</evidence>
<feature type="binding site" evidence="11">
    <location>
        <begin position="188"/>
        <end position="190"/>
    </location>
    <ligand>
        <name>beta-D-galactose</name>
        <dbReference type="ChEBI" id="CHEBI:27667"/>
    </ligand>
</feature>
<dbReference type="PANTHER" id="PTHR10091:SF0">
    <property type="entry name" value="GALACTOSE MUTAROTASE"/>
    <property type="match status" value="1"/>
</dbReference>
<comment type="similarity">
    <text evidence="3 8">Belongs to the aldose epimerase family.</text>
</comment>
<feature type="binding site" evidence="11">
    <location>
        <begin position="86"/>
        <end position="87"/>
    </location>
    <ligand>
        <name>beta-D-galactose</name>
        <dbReference type="ChEBI" id="CHEBI:27667"/>
    </ligand>
</feature>
<dbReference type="CDD" id="cd09019">
    <property type="entry name" value="galactose_mutarotase_like"/>
    <property type="match status" value="1"/>
</dbReference>
<dbReference type="Gene3D" id="2.70.98.10">
    <property type="match status" value="1"/>
</dbReference>
<dbReference type="EMBL" id="WQLB01000018">
    <property type="protein sequence ID" value="MVN87738.1"/>
    <property type="molecule type" value="Genomic_DNA"/>
</dbReference>
<evidence type="ECO:0000256" key="5">
    <source>
        <dbReference type="ARBA" id="ARBA00014165"/>
    </source>
</evidence>
<evidence type="ECO:0000256" key="1">
    <source>
        <dbReference type="ARBA" id="ARBA00001614"/>
    </source>
</evidence>
<feature type="binding site" evidence="10">
    <location>
        <position position="258"/>
    </location>
    <ligand>
        <name>beta-D-galactose</name>
        <dbReference type="ChEBI" id="CHEBI:27667"/>
    </ligand>
</feature>
<name>A0A7C9LLT6_9DEIO</name>
<dbReference type="InterPro" id="IPR015443">
    <property type="entry name" value="Aldose_1-epimerase"/>
</dbReference>
<evidence type="ECO:0000313" key="13">
    <source>
        <dbReference type="Proteomes" id="UP000483286"/>
    </source>
</evidence>
<dbReference type="UniPathway" id="UPA00242"/>
<dbReference type="InterPro" id="IPR047215">
    <property type="entry name" value="Galactose_mutarotase-like"/>
</dbReference>
<feature type="active site" description="Proton donor" evidence="9">
    <location>
        <position position="188"/>
    </location>
</feature>
<dbReference type="InterPro" id="IPR018052">
    <property type="entry name" value="Ald1_epimerase_CS"/>
</dbReference>
<evidence type="ECO:0000256" key="9">
    <source>
        <dbReference type="PIRSR" id="PIRSR005096-1"/>
    </source>
</evidence>
<evidence type="ECO:0000256" key="3">
    <source>
        <dbReference type="ARBA" id="ARBA00006206"/>
    </source>
</evidence>
<dbReference type="RefSeq" id="WP_157459792.1">
    <property type="nucleotide sequence ID" value="NZ_WQLB01000018.1"/>
</dbReference>
<dbReference type="GO" id="GO:0006006">
    <property type="term" value="P:glucose metabolic process"/>
    <property type="evidence" value="ECO:0007669"/>
    <property type="project" value="TreeGrafter"/>
</dbReference>
<comment type="caution">
    <text evidence="12">The sequence shown here is derived from an EMBL/GenBank/DDBJ whole genome shotgun (WGS) entry which is preliminary data.</text>
</comment>
<dbReference type="NCBIfam" id="NF008277">
    <property type="entry name" value="PRK11055.1"/>
    <property type="match status" value="1"/>
</dbReference>
<dbReference type="Pfam" id="PF01263">
    <property type="entry name" value="Aldose_epim"/>
    <property type="match status" value="1"/>
</dbReference>